<feature type="region of interest" description="Disordered" evidence="2">
    <location>
        <begin position="109"/>
        <end position="132"/>
    </location>
</feature>
<dbReference type="Gene3D" id="3.30.700.10">
    <property type="entry name" value="Glycoprotein, Type 4 Pilin"/>
    <property type="match status" value="1"/>
</dbReference>
<dbReference type="SUPFAM" id="SSF49785">
    <property type="entry name" value="Galactose-binding domain-like"/>
    <property type="match status" value="1"/>
</dbReference>
<keyword evidence="6" id="KW-1185">Reference proteome</keyword>
<accession>A0A7G9GFR9</accession>
<dbReference type="InterPro" id="IPR012902">
    <property type="entry name" value="N_methyl_site"/>
</dbReference>
<dbReference type="Gene3D" id="2.160.20.110">
    <property type="match status" value="5"/>
</dbReference>
<keyword evidence="3" id="KW-0472">Membrane</keyword>
<sequence>MRTEKQRSDRKMSRLAGSGRRGGFTLVELVVVIVILLILTGGIVIGVMKWINWSNFKRQNEYAQTIFVAAQNQLTEYSVNGQLPSLQAALSDGGDAYRNTLDVTALKDSDGNSYQMSEVWPESSKDTTRPNASRYQGTICSLIGTSEDYQAYLEGTAGEDATLLYDLLSSYLYDVSILNATVCLEFTPEDGQVFAVLYSDISTGFEYNSGNTGTKGKVDISNRETEYRKDRMVGYYGVDTLSRATSTRTEKPSISEVKLNNGDTLNLSFKLNKVKAATQELTYEVIVYAKGSKTPLLVLTVDGTHLKNELFKSEVSCGVTRYNYDENMKNPRAQKLGNYDIPAWVEQDGTIRLILDAADLGATSSLYYDAYTALMDDSEDISREEGLSLDLRMLRSTYSFRRFGVRTEDIYCTVQGSGTYYKTTAKKQSNVENTYFGSAHISTAGGQSAAVYAVENGRHLYNVRYMEDYTDDQRSQKGYEGLKTSDQITYQLTANVDWKAFSESGSLYETNEYYETHPAADNNFPSIRQLRSCAVFEGNAKERVISGLSVTESANKKAGLYGEKSTGATGVFLENKGTLREFSLDCIQVAGTEKTGAFCGVNSGKLEGLQTLSSKPDESPSIVTGTLDVGGITGAQSGEEEGDEVVYESLVNRASVIGNTYVGGIIGRMETLEDKEFQIKACKNYGRVEAVRGSSDAPDSGRYIGGIAGYCKNTSGETSRVEIRDCVSSPQYTDAELKAWLAEPEGLEPKLNGVYVGGIVGYNDGASVAVCRTENEEGKSGYVFGYQYVGGIAGFSEGTEEGIDGTLSGGKSGVNEAHVIGNSYVGGIVGCSAAVGGTDQNGIVIPDQRADYTLQVNRWINKGMVAATGSYAGGITGYNTGRIFGCSSDVDRSGIMAELADLAAGGNYAGGIAGYNNGSLGNTPRNSSGIRESGSKGILSAVCYVNGGSYAGGIVGYNDVNAVVEDYEVAGGYIRSSGSYVGGYAGFNASLAFFMDEDTRERSLHSNPNEVKGRYCVGGTIGGNVIAVGGTDISADFKTDNFLGKLSADAFAGGFIGYNCIVSGGTGREAIHAAADANIQAFAAAGLEEAAGLLADHRLAGGDGCLVIHGRESSSGTHTKLGEITARIYAGGVVGYNDENTALHIQDVTNLTPVTATNSIVNEKEQPGRLTYTGESFRYSYAGGMIGKVGRKVTLENCRNQDVGDVVSSGTYEGGLCEVNEGTIFNCAVSSIGSGNSDYVGGISGVNKADGVIKQSSFEKVTVTGRNYVGGITAENFGSIQNISMKNSIVHAQGTVGNAGGIAGYNYSGAHLTLSEDIQGIIAGSGQNIGGVAGTTEENLGLSENVNQVTFNGTVTGTGNVGGIAGNSQAQEVAGFCNKAIIYAEDGDAGGIIGIDSSQNGEILNCENHGSVSAARSGNAGGIIGVNQGTVSRCTDYGSVSAANGISGGIAGVNGGNVRECAVQAEKETLSFMGRDFAGGISGVNNGIIQDSTAVGIQITNPSGSVGGALGGIAGINTGTLSGCQAGGPGKELSLVSNGTDVSLGGMAGSNSGSISGTAAEYSRVYATLAFVQTNMSYYGNLGGIAGKNEGSISYCEFNGSVEGTANNPQNAPEYNPNTDFETNGSVIYGYGGIVGINGDSEAPSMAAVTDCLVNAARITGMGDPNNVANIGGAAGVNGQGASLRGITFGTGEKTYSPFKKNSSKLDEIKKASACVYIGTENNTAAYAHTGGIAGLNSGTIEDIGYDHAGNTWSAGWDETSLIIENYRGHVGGIAGYNRKTGRISCAVTGRGWVVFAPQNAQDNGCGGIIGYSASENDTSYCINRATVEKTVSSSNGVGGIVGRLECATGSAWQISNCQNYGKIRGTARVGGMVGIWKYYGGTISDCQNYGEIYTDDTAGSAGITGMLYDIRSTPARMVRCENHGLIRGKHVGGIVGGSYGGSSVYLQIEDCVNTGLIQAGGQSAGIAGEISKFSAGSYIRSCRNYGYGMNGESISGITVNSENNLTVSKCFGIADTDYPISGKAGDESNYYLSDDASGSTVVYYDKDGKETDLEPDGFYVRKIEAAGIQKPEYLKKIVWDTKGLNDGDRAYFSNSQSGTVSMSYIFTFNTAIDLSGMDLYWNRGTDYRVTDYTVYYSPYTEGGSWTAASSMSNASTGNFAADSQEVISLEKTVKARRIRIEVTKSIRRGGAGTNACLIRAHFRGQVLGIDYDGNLGYLSADGGSLSYGKYDGAGSSLTGSNSGTVCTYRGMAYESCKYSASSGKDKGRGMAARVERMGSGGGYRLVSGSESDQITIGLPGFSINPRTAFASGDITSGKLAALGDGEDNIRYQVFMADDPYFNVDAHESVTSLGTPAGIVMKDAGGAVYQAEWGSVAGAGFYEYQAAYYGADGTKLAEKQDRVYTTQAQLPVTAIGGQAVKQIIFQVRAGVSTLDEGGRLTEVWSPYSAPADQAVLDVLPTPQYHLELVRDNDTLKYQAFLDNQEEYRTFLASCGAADTEAVLESIMISIKAGNKDMSFNAKSGKSAAYFDGSESNCLFSAEAVHSGGSYTGSVRQLRESMAPVSSSYKSADVNFAQVSLKPDAGNGIGFRGITSDTLSYQLKIKFTKYVLYMRSELTALDKELGVRVMLSSSSLRTSDTTTDTVATSLSSLPAQLLDDSVYADLMVRSYPAMMSNNIVYTGHAVDISGLKSEAGAKGLSGEELKELYVSADGTLTREPTAERLIHNGTLADGYVIELASDGSYTIYYNALLEYNGYKNYDYSESGQSKQTQVIYYRLAEEKKLVKAPQIHINDHAGNGIDGDPNEDLLKITWDLEKQGYENEDGSYNYQKGAVYDYLLTGYTADGTAVQAGSGTYVTGTDGDNELSYDISAWNYKRVTISISRRGEAGQNDMTLVFPAGSVKVCELKLRFSQIAKPVVSLHRNEAGIVEKNSLIYDITWDGIPEGERSELSAYQVLVNRSDADTVAEVEYADQASFEAALQKLRTLYGSKPGVELEETPDQAVYRWQEEADGNSVLKTMTIRWEASAEAGNWKLVRNLEEIWEFPASGEAGDVMTRMLDLNDYARGEMIDISVRAIAADQAAVYRDGSEGVVRTMTLPSRLDVPDVEELTGSPSYYLHDETTAGQEETYVTQESLAADGILLQYTPFGESGVLQGKYELAAAVFENREEPSSEKVSCGGDGDGTLQGCWDDGALVTLVSKADSAAMSGNFLSAEYSLRGISADYAGKWLKIAMRSVSDSNVSSLWSDEDETEEGTVNYRWIQIPRVQTETPEFAEETKTLYYRDGQWNGDYFQTGAGTDDLPVIQTALRFAEQLYADNYRIRLVRSAVIAEGLNLPEQYTVSDADWIYLEKTGSGSYRVYYDSSYEGFHPEEWQNASVPACSMDDLAVFLGDIGPGASSYVVLPYTGTADESAADDTAKVNTVSVLQWEDGGFRLVLPDAESVSESGYYDPAFLFTASVSVRSEVTDENLLRYEYSEIENWYRSRNSSGTIETGTTRQEEYAGAPAVSLWLETSGQVQTAYEVKAVSNHWLVWEVAVTDGAGGIYTRRRLGAAGTGTSDITSVLSLSDEEYALWQGHVLEVRAASIEIGNGGISQWTDWISLGTFPELVLRAPVVNSTQTNEAVGVLQAAGGGEQALPGLSGRRYSWTADPKASGYHLWFGSQEASVARIPGVYELGILTAENIDGGEISLLTVSVTLTVTQTAEGLKYELTMPAEEISVGESENVKIFRFTDGVKVQTLPENGLYHGDIYDSDAG</sequence>
<dbReference type="Pfam" id="PF07963">
    <property type="entry name" value="N_methyl"/>
    <property type="match status" value="1"/>
</dbReference>
<dbReference type="Proteomes" id="UP000515860">
    <property type="component" value="Chromosome"/>
</dbReference>
<dbReference type="SUPFAM" id="SSF54523">
    <property type="entry name" value="Pili subunits"/>
    <property type="match status" value="1"/>
</dbReference>
<dbReference type="InterPro" id="IPR000421">
    <property type="entry name" value="FA58C"/>
</dbReference>
<evidence type="ECO:0000256" key="1">
    <source>
        <dbReference type="ARBA" id="ARBA00023295"/>
    </source>
</evidence>
<dbReference type="NCBIfam" id="TIGR02532">
    <property type="entry name" value="IV_pilin_GFxxxE"/>
    <property type="match status" value="1"/>
</dbReference>
<gene>
    <name evidence="5" type="ORF">H9Q79_04990</name>
</gene>
<feature type="transmembrane region" description="Helical" evidence="3">
    <location>
        <begin position="21"/>
        <end position="51"/>
    </location>
</feature>
<organism evidence="5 6">
    <name type="scientific">Wansuia hejianensis</name>
    <dbReference type="NCBI Taxonomy" id="2763667"/>
    <lineage>
        <taxon>Bacteria</taxon>
        <taxon>Bacillati</taxon>
        <taxon>Bacillota</taxon>
        <taxon>Clostridia</taxon>
        <taxon>Lachnospirales</taxon>
        <taxon>Lachnospiraceae</taxon>
        <taxon>Wansuia</taxon>
    </lineage>
</organism>
<evidence type="ECO:0000256" key="2">
    <source>
        <dbReference type="SAM" id="MobiDB-lite"/>
    </source>
</evidence>
<dbReference type="GO" id="GO:0016798">
    <property type="term" value="F:hydrolase activity, acting on glycosyl bonds"/>
    <property type="evidence" value="ECO:0007669"/>
    <property type="project" value="UniProtKB-KW"/>
</dbReference>
<dbReference type="Pfam" id="PF00754">
    <property type="entry name" value="F5_F8_type_C"/>
    <property type="match status" value="1"/>
</dbReference>
<evidence type="ECO:0000313" key="5">
    <source>
        <dbReference type="EMBL" id="QNM09651.1"/>
    </source>
</evidence>
<keyword evidence="3" id="KW-1133">Transmembrane helix</keyword>
<keyword evidence="1" id="KW-0326">Glycosidase</keyword>
<dbReference type="KEGG" id="whj:H9Q79_04990"/>
<protein>
    <submittedName>
        <fullName evidence="5">Discoidin domain-containing protein</fullName>
    </submittedName>
</protein>
<feature type="domain" description="F5/8 type C" evidence="4">
    <location>
        <begin position="2082"/>
        <end position="2188"/>
    </location>
</feature>
<evidence type="ECO:0000259" key="4">
    <source>
        <dbReference type="Pfam" id="PF00754"/>
    </source>
</evidence>
<dbReference type="InterPro" id="IPR008979">
    <property type="entry name" value="Galactose-bd-like_sf"/>
</dbReference>
<keyword evidence="3" id="KW-0812">Transmembrane</keyword>
<evidence type="ECO:0000256" key="3">
    <source>
        <dbReference type="SAM" id="Phobius"/>
    </source>
</evidence>
<name>A0A7G9GFR9_9FIRM</name>
<dbReference type="RefSeq" id="WP_249329311.1">
    <property type="nucleotide sequence ID" value="NZ_CP060635.1"/>
</dbReference>
<dbReference type="Gene3D" id="2.60.120.260">
    <property type="entry name" value="Galactose-binding domain-like"/>
    <property type="match status" value="1"/>
</dbReference>
<dbReference type="PROSITE" id="PS00213">
    <property type="entry name" value="LIPOCALIN"/>
    <property type="match status" value="1"/>
</dbReference>
<keyword evidence="1" id="KW-0378">Hydrolase</keyword>
<dbReference type="EMBL" id="CP060635">
    <property type="protein sequence ID" value="QNM09651.1"/>
    <property type="molecule type" value="Genomic_DNA"/>
</dbReference>
<reference evidence="5 6" key="1">
    <citation type="submission" date="2020-08" db="EMBL/GenBank/DDBJ databases">
        <authorList>
            <person name="Liu C."/>
            <person name="Sun Q."/>
        </authorList>
    </citation>
    <scope>NUCLEOTIDE SEQUENCE [LARGE SCALE GENOMIC DNA]</scope>
    <source>
        <strain evidence="5 6">NSJ-29</strain>
    </source>
</reference>
<dbReference type="InterPro" id="IPR045584">
    <property type="entry name" value="Pilin-like"/>
</dbReference>
<evidence type="ECO:0000313" key="6">
    <source>
        <dbReference type="Proteomes" id="UP000515860"/>
    </source>
</evidence>
<proteinExistence type="predicted"/>
<dbReference type="InterPro" id="IPR022272">
    <property type="entry name" value="Lipocalin_CS"/>
</dbReference>
<dbReference type="PROSITE" id="PS00409">
    <property type="entry name" value="PROKAR_NTER_METHYL"/>
    <property type="match status" value="1"/>
</dbReference>